<feature type="transmembrane region" description="Helical" evidence="1">
    <location>
        <begin position="207"/>
        <end position="223"/>
    </location>
</feature>
<sequence length="503" mass="52811">MNHPRNRPGTLLLAIAVPLLVFVALAAWAFSSPVAATPDEDFHLASSWCGLGERAGLCEDPQDGTMGRLIPSAIPPATCYAFHPEESAACWDPTQTGMTRVDRANADGLYPKAFYATMSVFASPNVAASVMAMRLFNGAFAVGLLTAAFWALPRRMRPALIISVAATSVPLGVFVLASINPSSWAILSAATVWVTLYAATQVDGRRRWLLIGLAVLGAFIGAGARADSAIYAVFAVMLALILAGRPRLSNLIPFSAGAAILVIAVAFYLGASQGGAVVSGLAGGSASLSKAQIVSNLFEVPSLWVGALGGWALGWIDTNLPSVVEVLATAVFAGALFVGLRRATLTRGIAVALGLASMWLVPFILLYQSRTVVGDLVQPRYILPLMVMTLGVASLRPGAARAWSGPRLWLAGLALTIAYAVALHTNIQRYTTGVDRLTFDPGSGAEWWWALAPSPLAVWIAGSLAFAGVFVLLQFAILRREAARTSRRASRPAAPAMMPTAGA</sequence>
<feature type="transmembrane region" description="Helical" evidence="1">
    <location>
        <begin position="183"/>
        <end position="200"/>
    </location>
</feature>
<feature type="transmembrane region" description="Helical" evidence="1">
    <location>
        <begin position="159"/>
        <end position="177"/>
    </location>
</feature>
<dbReference type="AlphaFoldDB" id="A0A4V3RKB4"/>
<keyword evidence="1" id="KW-0472">Membrane</keyword>
<dbReference type="Pfam" id="PF09913">
    <property type="entry name" value="DUF2142"/>
    <property type="match status" value="1"/>
</dbReference>
<proteinExistence type="predicted"/>
<keyword evidence="1" id="KW-0812">Transmembrane</keyword>
<feature type="transmembrane region" description="Helical" evidence="1">
    <location>
        <begin position="131"/>
        <end position="152"/>
    </location>
</feature>
<dbReference type="InterPro" id="IPR018674">
    <property type="entry name" value="DUF2142_membrane"/>
</dbReference>
<reference evidence="2 3" key="1">
    <citation type="submission" date="2019-04" db="EMBL/GenBank/DDBJ databases">
        <title>Microbes associate with the intestines of laboratory mice.</title>
        <authorList>
            <person name="Navarre W."/>
            <person name="Wong E."/>
            <person name="Huang K."/>
            <person name="Tropini C."/>
            <person name="Ng K."/>
            <person name="Yu B."/>
        </authorList>
    </citation>
    <scope>NUCLEOTIDE SEQUENCE [LARGE SCALE GENOMIC DNA]</scope>
    <source>
        <strain evidence="2 3">NM46_B2-13</strain>
    </source>
</reference>
<evidence type="ECO:0000313" key="3">
    <source>
        <dbReference type="Proteomes" id="UP000309893"/>
    </source>
</evidence>
<feature type="transmembrane region" description="Helical" evidence="1">
    <location>
        <begin position="456"/>
        <end position="478"/>
    </location>
</feature>
<dbReference type="OrthoDB" id="3266966at2"/>
<feature type="transmembrane region" description="Helical" evidence="1">
    <location>
        <begin position="379"/>
        <end position="396"/>
    </location>
</feature>
<protein>
    <submittedName>
        <fullName evidence="2">DUF2142 domain-containing protein</fullName>
    </submittedName>
</protein>
<dbReference type="Proteomes" id="UP000309893">
    <property type="component" value="Unassembled WGS sequence"/>
</dbReference>
<evidence type="ECO:0000256" key="1">
    <source>
        <dbReference type="SAM" id="Phobius"/>
    </source>
</evidence>
<gene>
    <name evidence="2" type="ORF">E5344_01250</name>
</gene>
<dbReference type="RefSeq" id="WP_084675210.1">
    <property type="nucleotide sequence ID" value="NZ_CP158846.1"/>
</dbReference>
<keyword evidence="1" id="KW-1133">Transmembrane helix</keyword>
<feature type="transmembrane region" description="Helical" evidence="1">
    <location>
        <begin position="229"/>
        <end position="244"/>
    </location>
</feature>
<accession>A0A4V3RKB4</accession>
<feature type="transmembrane region" description="Helical" evidence="1">
    <location>
        <begin position="349"/>
        <end position="367"/>
    </location>
</feature>
<feature type="transmembrane region" description="Helical" evidence="1">
    <location>
        <begin position="251"/>
        <end position="271"/>
    </location>
</feature>
<feature type="transmembrane region" description="Helical" evidence="1">
    <location>
        <begin position="408"/>
        <end position="427"/>
    </location>
</feature>
<dbReference type="EMBL" id="SRYO01000001">
    <property type="protein sequence ID" value="TGY39260.1"/>
    <property type="molecule type" value="Genomic_DNA"/>
</dbReference>
<name>A0A4V3RKB4_9MICO</name>
<evidence type="ECO:0000313" key="2">
    <source>
        <dbReference type="EMBL" id="TGY39260.1"/>
    </source>
</evidence>
<feature type="transmembrane region" description="Helical" evidence="1">
    <location>
        <begin position="320"/>
        <end position="340"/>
    </location>
</feature>
<comment type="caution">
    <text evidence="2">The sequence shown here is derived from an EMBL/GenBank/DDBJ whole genome shotgun (WGS) entry which is preliminary data.</text>
</comment>
<organism evidence="2 3">
    <name type="scientific">Microbacterium laevaniformans</name>
    <dbReference type="NCBI Taxonomy" id="36807"/>
    <lineage>
        <taxon>Bacteria</taxon>
        <taxon>Bacillati</taxon>
        <taxon>Actinomycetota</taxon>
        <taxon>Actinomycetes</taxon>
        <taxon>Micrococcales</taxon>
        <taxon>Microbacteriaceae</taxon>
        <taxon>Microbacterium</taxon>
    </lineage>
</organism>